<keyword evidence="2" id="KW-0436">Ligase</keyword>
<reference evidence="2" key="1">
    <citation type="submission" date="2012-12" db="EMBL/GenBank/DDBJ databases">
        <title>Identification and characterization of a phenylalanine ammonia-lyase gene family in Isatis indigotica Fort.</title>
        <authorList>
            <person name="Liu Q."/>
            <person name="Chen J."/>
            <person name="Zhou X."/>
            <person name="Di P."/>
            <person name="Xiao Y."/>
            <person name="Xuan H."/>
            <person name="Zhang L."/>
            <person name="Chen W."/>
        </authorList>
    </citation>
    <scope>NUCLEOTIDE SEQUENCE</scope>
    <source>
        <tissue evidence="2">Salivary gland</tissue>
    </source>
</reference>
<feature type="region of interest" description="Disordered" evidence="1">
    <location>
        <begin position="67"/>
        <end position="103"/>
    </location>
</feature>
<keyword evidence="2" id="KW-0030">Aminoacyl-tRNA synthetase</keyword>
<dbReference type="EMBL" id="GADI01007790">
    <property type="protein sequence ID" value="JAA66018.1"/>
    <property type="molecule type" value="mRNA"/>
</dbReference>
<dbReference type="SUPFAM" id="SSF52374">
    <property type="entry name" value="Nucleotidylyl transferase"/>
    <property type="match status" value="1"/>
</dbReference>
<evidence type="ECO:0000313" key="2">
    <source>
        <dbReference type="EMBL" id="JAA66018.1"/>
    </source>
</evidence>
<sequence length="112" mass="12237">MLNQTPRQNKNPAFRAEALRQFSDLESGNKVVVSQWKLFRELSIVNYTELYKRLGVTFDVIDGESNYSKGGPRTLGSSAHGVKTPVKRGRGPGNPCSRRGGRGGLLCATGQV</sequence>
<organism evidence="2">
    <name type="scientific">Ixodes ricinus</name>
    <name type="common">Common tick</name>
    <name type="synonym">Acarus ricinus</name>
    <dbReference type="NCBI Taxonomy" id="34613"/>
    <lineage>
        <taxon>Eukaryota</taxon>
        <taxon>Metazoa</taxon>
        <taxon>Ecdysozoa</taxon>
        <taxon>Arthropoda</taxon>
        <taxon>Chelicerata</taxon>
        <taxon>Arachnida</taxon>
        <taxon>Acari</taxon>
        <taxon>Parasitiformes</taxon>
        <taxon>Ixodida</taxon>
        <taxon>Ixodoidea</taxon>
        <taxon>Ixodidae</taxon>
        <taxon>Ixodinae</taxon>
        <taxon>Ixodes</taxon>
    </lineage>
</organism>
<dbReference type="Gene3D" id="3.40.50.620">
    <property type="entry name" value="HUPs"/>
    <property type="match status" value="1"/>
</dbReference>
<evidence type="ECO:0000256" key="1">
    <source>
        <dbReference type="SAM" id="MobiDB-lite"/>
    </source>
</evidence>
<name>A0A0K8R552_IXORI</name>
<protein>
    <submittedName>
        <fullName evidence="2">Putative mitochondrial arginyl-trna synthetase</fullName>
    </submittedName>
</protein>
<proteinExistence type="evidence at transcript level"/>
<accession>A0A0K8R552</accession>
<dbReference type="InterPro" id="IPR014729">
    <property type="entry name" value="Rossmann-like_a/b/a_fold"/>
</dbReference>
<dbReference type="GO" id="GO:0004812">
    <property type="term" value="F:aminoacyl-tRNA ligase activity"/>
    <property type="evidence" value="ECO:0007669"/>
    <property type="project" value="UniProtKB-KW"/>
</dbReference>
<dbReference type="AlphaFoldDB" id="A0A0K8R552"/>